<evidence type="ECO:0000313" key="7">
    <source>
        <dbReference type="Proteomes" id="UP000627838"/>
    </source>
</evidence>
<keyword evidence="7" id="KW-1185">Reference proteome</keyword>
<dbReference type="InterPro" id="IPR011047">
    <property type="entry name" value="Quinoprotein_ADH-like_sf"/>
</dbReference>
<evidence type="ECO:0000256" key="1">
    <source>
        <dbReference type="ARBA" id="ARBA00022574"/>
    </source>
</evidence>
<dbReference type="CDD" id="cd14014">
    <property type="entry name" value="STKc_PknB_like"/>
    <property type="match status" value="1"/>
</dbReference>
<dbReference type="InterPro" id="IPR019775">
    <property type="entry name" value="WD40_repeat_CS"/>
</dbReference>
<evidence type="ECO:0000256" key="2">
    <source>
        <dbReference type="ARBA" id="ARBA00022737"/>
    </source>
</evidence>
<dbReference type="InterPro" id="IPR000719">
    <property type="entry name" value="Prot_kinase_dom"/>
</dbReference>
<dbReference type="InterPro" id="IPR008271">
    <property type="entry name" value="Ser/Thr_kinase_AS"/>
</dbReference>
<gene>
    <name evidence="6" type="ORF">H4W34_002677</name>
</gene>
<name>A0ABR9JQZ4_9ACTN</name>
<dbReference type="InterPro" id="IPR011009">
    <property type="entry name" value="Kinase-like_dom_sf"/>
</dbReference>
<comment type="caution">
    <text evidence="6">The sequence shown here is derived from an EMBL/GenBank/DDBJ whole genome shotgun (WGS) entry which is preliminary data.</text>
</comment>
<dbReference type="SUPFAM" id="SSF50969">
    <property type="entry name" value="YVTN repeat-like/Quinoprotein amine dehydrogenase"/>
    <property type="match status" value="1"/>
</dbReference>
<dbReference type="PROSITE" id="PS00108">
    <property type="entry name" value="PROTEIN_KINASE_ST"/>
    <property type="match status" value="1"/>
</dbReference>
<dbReference type="SMART" id="SM00320">
    <property type="entry name" value="WD40"/>
    <property type="match status" value="5"/>
</dbReference>
<dbReference type="PROSITE" id="PS50082">
    <property type="entry name" value="WD_REPEATS_2"/>
    <property type="match status" value="1"/>
</dbReference>
<dbReference type="RefSeq" id="WP_192759481.1">
    <property type="nucleotide sequence ID" value="NZ_JADBDZ010000001.1"/>
</dbReference>
<evidence type="ECO:0000313" key="6">
    <source>
        <dbReference type="EMBL" id="MBE1532844.1"/>
    </source>
</evidence>
<evidence type="ECO:0000256" key="3">
    <source>
        <dbReference type="PROSITE-ProRule" id="PRU00221"/>
    </source>
</evidence>
<dbReference type="Pfam" id="PF00069">
    <property type="entry name" value="Pkinase"/>
    <property type="match status" value="1"/>
</dbReference>
<feature type="domain" description="Protein kinase" evidence="5">
    <location>
        <begin position="16"/>
        <end position="272"/>
    </location>
</feature>
<reference evidence="6 7" key="1">
    <citation type="submission" date="2020-10" db="EMBL/GenBank/DDBJ databases">
        <title>Sequencing the genomes of 1000 actinobacteria strains.</title>
        <authorList>
            <person name="Klenk H.-P."/>
        </authorList>
    </citation>
    <scope>NUCLEOTIDE SEQUENCE [LARGE SCALE GENOMIC DNA]</scope>
    <source>
        <strain evidence="6 7">DSM 46744</strain>
    </source>
</reference>
<feature type="repeat" description="WD" evidence="3">
    <location>
        <begin position="910"/>
        <end position="934"/>
    </location>
</feature>
<sequence length="1201" mass="129024">MTTPLLDRDPRQLGGYWLAARLGAGGQGVVYEGYDDRGARVAVKALHPDAITEAYREGMRKEVATLQRVAAFCTARIIAADLDHPPPYIVSEYVPGPDLQGWVDRNGAYGPGELHRLAIGIATALSSIHRAGVIHRDLKPANVLLGPDGPRVIDFGIAKTEEMSRSATGQLKGTPRWMAPELFRGRRATPAVDVWAWGAIVLFAANGTAPFDGGSLPVLMHQITTREPDTSMLAEPLRGLVEAALDQDPEARPSPEELLTGLIGGDSSNPLEAGRRAAGKGARPSVTLPPSLAELAERAYAELDVRAQEAVPRILLRMVVARPDADDVLCTVPLDDLTDGDTDQDAVYRVLNAFGEAGLLRRADDGSVGIGTPALLRAWPRMRDWVDAERHGLDRHHALAEAARRWTGGGRRPADLLQGSRLDEARDWASTGRRRLTLNHAERAFLEASVEQTRRRARTRTIVTAALGALLLVAVISGGAAGAQSVRLSTANETVSAQRDAAVGTQLATQAVQLRRTDPALARRLAVAAASLAGDTPETHNALLALSSQWEQDIWTPPGVDGSWNQVHPAGGGPNVFWKRDQPKIVFADAETRETRTITVEGAPLTGMDVTRDGKRLFTLQTDGTMTFWDIAKGTASPLPYKHTMGTGLFLSPTGKKLIKTTGGRVSVLDSATGRELFTVEAKYSTFGPAMSPDERYLVMPLEDGAKRMRLAWWDLTTGKEVDGRHNAPNQYPFVDARQFLDTTFSPDGRLLATYVSLDGASADQIVVLDAHTREIRTSLSVPEGVDDKSLDFSPDGRFIATAMTMWSTEPGTNEGPYLHYVPDAMCSGTRFDRAGNSLRCVDHQDRIRSIDVSGFTDRLRFAPFGVDSAISRDGGTLAVRTQPGTVQIWDPAKGKRRADVPVGGTAERALALSPDGRLLALAGADGKIEVWDVAKRGRRTVIDTGAPAASYRPPPSFAPDGKALAVLVSTGPSHLKFWDTSTGRPLGEARARPEGRAAISGDQRIVWSEDGRRVVSATDLGVVEFPSGRTAVAPGALGAGTVDRTVQALGPQGVLATVEGVADQRSLIFWDAATLKPKGRPIRLPEGKTPITALSPDGRLAATADIRGKINIWDVETGRGLGLALTGHTTSTDTVIQSLAFSPDGTRVYSVGQDDAALVTHVVSPRLLKSALCKETGQLTKAQWKQYVGKYDGMEYQRTC</sequence>
<evidence type="ECO:0000259" key="5">
    <source>
        <dbReference type="PROSITE" id="PS50011"/>
    </source>
</evidence>
<dbReference type="PROSITE" id="PS00678">
    <property type="entry name" value="WD_REPEATS_1"/>
    <property type="match status" value="2"/>
</dbReference>
<keyword evidence="2" id="KW-0677">Repeat</keyword>
<dbReference type="SUPFAM" id="SSF50998">
    <property type="entry name" value="Quinoprotein alcohol dehydrogenase-like"/>
    <property type="match status" value="1"/>
</dbReference>
<dbReference type="SUPFAM" id="SSF56112">
    <property type="entry name" value="Protein kinase-like (PK-like)"/>
    <property type="match status" value="1"/>
</dbReference>
<dbReference type="PANTHER" id="PTHR44329">
    <property type="entry name" value="SERINE/THREONINE-PROTEIN KINASE TNNI3K-RELATED"/>
    <property type="match status" value="1"/>
</dbReference>
<keyword evidence="1 3" id="KW-0853">WD repeat</keyword>
<dbReference type="InterPro" id="IPR051681">
    <property type="entry name" value="Ser/Thr_Kinases-Pseudokinases"/>
</dbReference>
<dbReference type="PROSITE" id="PS50011">
    <property type="entry name" value="PROTEIN_KINASE_DOM"/>
    <property type="match status" value="1"/>
</dbReference>
<dbReference type="InterPro" id="IPR011044">
    <property type="entry name" value="Quino_amine_DH_bsu"/>
</dbReference>
<proteinExistence type="predicted"/>
<dbReference type="SMART" id="SM00220">
    <property type="entry name" value="S_TKc"/>
    <property type="match status" value="1"/>
</dbReference>
<evidence type="ECO:0000256" key="4">
    <source>
        <dbReference type="SAM" id="MobiDB-lite"/>
    </source>
</evidence>
<organism evidence="6 7">
    <name type="scientific">Actinomadura algeriensis</name>
    <dbReference type="NCBI Taxonomy" id="1679523"/>
    <lineage>
        <taxon>Bacteria</taxon>
        <taxon>Bacillati</taxon>
        <taxon>Actinomycetota</taxon>
        <taxon>Actinomycetes</taxon>
        <taxon>Streptosporangiales</taxon>
        <taxon>Thermomonosporaceae</taxon>
        <taxon>Actinomadura</taxon>
    </lineage>
</organism>
<feature type="region of interest" description="Disordered" evidence="4">
    <location>
        <begin position="247"/>
        <end position="285"/>
    </location>
</feature>
<accession>A0ABR9JQZ4</accession>
<dbReference type="InterPro" id="IPR049052">
    <property type="entry name" value="nSTAND1"/>
</dbReference>
<dbReference type="Pfam" id="PF20703">
    <property type="entry name" value="nSTAND1"/>
    <property type="match status" value="1"/>
</dbReference>
<dbReference type="EMBL" id="JADBDZ010000001">
    <property type="protein sequence ID" value="MBE1532844.1"/>
    <property type="molecule type" value="Genomic_DNA"/>
</dbReference>
<dbReference type="InterPro" id="IPR015943">
    <property type="entry name" value="WD40/YVTN_repeat-like_dom_sf"/>
</dbReference>
<protein>
    <submittedName>
        <fullName evidence="6">WD40 repeat protein</fullName>
    </submittedName>
</protein>
<dbReference type="Proteomes" id="UP000627838">
    <property type="component" value="Unassembled WGS sequence"/>
</dbReference>
<dbReference type="Gene3D" id="1.10.510.10">
    <property type="entry name" value="Transferase(Phosphotransferase) domain 1"/>
    <property type="match status" value="1"/>
</dbReference>
<dbReference type="InterPro" id="IPR001680">
    <property type="entry name" value="WD40_rpt"/>
</dbReference>
<dbReference type="Gene3D" id="3.30.200.20">
    <property type="entry name" value="Phosphorylase Kinase, domain 1"/>
    <property type="match status" value="1"/>
</dbReference>
<dbReference type="Pfam" id="PF00400">
    <property type="entry name" value="WD40"/>
    <property type="match status" value="2"/>
</dbReference>
<dbReference type="Gene3D" id="2.130.10.10">
    <property type="entry name" value="YVTN repeat-like/Quinoprotein amine dehydrogenase"/>
    <property type="match status" value="3"/>
</dbReference>